<keyword evidence="9" id="KW-1185">Reference proteome</keyword>
<comment type="similarity">
    <text evidence="1">Belongs to the APC1 family.</text>
</comment>
<evidence type="ECO:0000256" key="2">
    <source>
        <dbReference type="ARBA" id="ARBA00022618"/>
    </source>
</evidence>
<dbReference type="InterPro" id="IPR016135">
    <property type="entry name" value="UBQ-conjugating_enzyme/RWD"/>
</dbReference>
<reference evidence="8 9" key="1">
    <citation type="submission" date="2014-04" db="EMBL/GenBank/DDBJ databases">
        <authorList>
            <consortium name="DOE Joint Genome Institute"/>
            <person name="Kuo A."/>
            <person name="Girlanda M."/>
            <person name="Perotto S."/>
            <person name="Kohler A."/>
            <person name="Nagy L.G."/>
            <person name="Floudas D."/>
            <person name="Copeland A."/>
            <person name="Barry K.W."/>
            <person name="Cichocki N."/>
            <person name="Veneault-Fourrey C."/>
            <person name="LaButti K."/>
            <person name="Lindquist E.A."/>
            <person name="Lipzen A."/>
            <person name="Lundell T."/>
            <person name="Morin E."/>
            <person name="Murat C."/>
            <person name="Sun H."/>
            <person name="Tunlid A."/>
            <person name="Henrissat B."/>
            <person name="Grigoriev I.V."/>
            <person name="Hibbett D.S."/>
            <person name="Martin F."/>
            <person name="Nordberg H.P."/>
            <person name="Cantor M.N."/>
            <person name="Hua S.X."/>
        </authorList>
    </citation>
    <scope>NUCLEOTIDE SEQUENCE [LARGE SCALE GENOMIC DNA]</scope>
    <source>
        <strain evidence="8 9">MUT 4182</strain>
    </source>
</reference>
<gene>
    <name evidence="8" type="ORF">M407DRAFT_12340</name>
</gene>
<evidence type="ECO:0000313" key="8">
    <source>
        <dbReference type="EMBL" id="KIO17445.1"/>
    </source>
</evidence>
<dbReference type="GO" id="GO:0051301">
    <property type="term" value="P:cell division"/>
    <property type="evidence" value="ECO:0007669"/>
    <property type="project" value="UniProtKB-KW"/>
</dbReference>
<dbReference type="EMBL" id="KN823383">
    <property type="protein sequence ID" value="KIO17445.1"/>
    <property type="molecule type" value="Genomic_DNA"/>
</dbReference>
<keyword evidence="3" id="KW-0677">Repeat</keyword>
<dbReference type="PROSITE" id="PS50127">
    <property type="entry name" value="UBC_2"/>
    <property type="match status" value="1"/>
</dbReference>
<protein>
    <recommendedName>
        <fullName evidence="7">UBC core domain-containing protein</fullName>
    </recommendedName>
</protein>
<dbReference type="InterPro" id="IPR011989">
    <property type="entry name" value="ARM-like"/>
</dbReference>
<dbReference type="GO" id="GO:0007091">
    <property type="term" value="P:metaphase/anaphase transition of mitotic cell cycle"/>
    <property type="evidence" value="ECO:0007669"/>
    <property type="project" value="TreeGrafter"/>
</dbReference>
<keyword evidence="4" id="KW-0498">Mitosis</keyword>
<sequence length="2188" mass="242261">MSKNLILQRQLRGGGIHTIHGAQGVPLVVTGGDADAFFNPFRLVDGDNILEWEIMIIGPENTLYEGGIFKARLTFPPEYPLLPPKMRFITPMWHPSIYPDGVVCISILHPPGEDQWGYEQASERCIPAPILGQPTSAGSAYVKVTEPPLPKPAAPESNLLKSIRRALSATTPIPYENPRKNLYGSFEAGEEELFWHDRTVIWSVGSVQRRKWVFETEKKDQVLWACWATFPGEKFSVRGAGSAWKAPAPSKRWKNSSSAAHDDDYISTFGRFSEIRPMTSLESEFERRHPSGSGGGGSGDSKHRHKPQLVRCICIFLTSFVMIYTKDGGTEYAANLPFHVKRVWPVPEGGVMMERIVAADEVEGDLLPTVFTLAGPYDEPKIAGFAYKIEGGVGPGGWRTPEGAPAPDHPVVIHKEPPPNADDEAAARRHVSGLTKTERIVFAPSWETNPICNRLAVTHDPKTGLVRIWRYVFEKEPRLSAPYMSRVNTNVSDAQPFSPSLPSAAVDAAARNGPPPDATTIPPAAEVVKEPDLRNVLTLHQRLASASRTSVPAPPPIPGSGLPLTPNQDTIATTLAIAQGINRPGEGPAAAAAMVDLGHQRQRSGSFPSNHSRVHSNTRNELSVTMDRMQLTASGDEIRDLGLANRVIDDGKMQAELWMTCLDEFRPNTGGSTSEGEVEACLFDVRMDFGHLAIFVPSAQSIFIYSIFCGRERKEITCQSVKTIPAISMVPTETFRAPIADLLLITPERELSLVTYEFRRLKVTLEAPTTSGTDDDDMEMETSTSLLGETRRPKKLKDPVQNAFTVVFDDNSETRSCIDLHIHPAVGRCFAALSWTLSGEVTFDIRKRFFRRWFQAGRPTSMTESFHCFAEAMMESLCRDGVGDQTETAPFINRTSSLNFMPDPWTQLAGTMSHLQLASHSSLRHLELPSKPQNQPPSGGLQTPGKGRVNLPRRITRPPPWAAAATQTLHLVGESYKISMAKHGELQLLAPLLVRMGRLVGADWSNFWAVLAPDEPDAWMPLETYAFSKDPRLPPKPQDIFHYLSTRLNNTYPTKSGHWVSIAIIGQVFNLQPALEYGPIRINATSRLVLDAFMALTDFKKHSSPLDRARAAVEILHQYRISSDDLSYLPISVLLPLREAIKICQEYPPMDWEPAQYMLIDRCDLAKMASVTWGENTLGFGEAYRYKLETKSKDDRETIGNIVQDAKLSADGLAPGDPDASMPNREFTDVRFGIDRRLREVERMLQSSSVTTVRVLERPDLNEHDLAKEQHQFAIVIAERTMALSLGRAMYTYGSLQDVDSDSFSIPKIDFTVRMVPHAVTITPDPAKQIVPEARAWAEFHNGVAAALRIARGTAGIDSTWIAFNRPNDLTPEHAGFILGLGLNGHLEGMYTWHTFSYLTPKHEMTTVAMLLGLAASYVGRGDTIITKMLTVHTPALLPPGSAEMNLGLWTQMAGLMGVGVLYLGTKERRMAEACLNEIGGRDFGTRLDVTNENREAYSITSALAFGMIMCGHGAQATSPADIDMIGRLRILIQGHPNAADDKAFQPHFGANLTSPAASIALGLMFMKTERTDIAGLFEIAHTPLALSRVQPNALLIRALARLLVLWSQVTPSVEWVTTQVPKKLAENEELQGYDDAIKDSYDLAYYNIVAGVCFAIALKYAGTADQTAETTLIHYYDAFSKTASQPALTFDAQIKRSAVRDSLNLLSLCVGIVMCGTGELNALRRLRYAHGQLLPYVKYGSHMTSHMAMGMLFLGGGRHTFGTSNAAIACLVAAFYPRWPSASGDTKVLLPVFRHLWALAVEPRCLIARDADSGETVYIPIKLRLKEGEVARAYQYTSPSLIPDWNNLLAISVDSPRYWPYYIDFTPDQNTPRFATTVFKTQTIWVKRRSGYLGYGEDPRGNRSIFAFMRFRAGDAAAMDFPSGSDDERRLVRSQLDQFITSLSVDTRITGLADWLCHTDPQSELEAKVVSYCQQSLLECLLQDKASTLQNLLNIFQIRYSTSADEMCGTGIPILMLKHLKFLAAYYGHLHNRAFGGRVGQERTLRPPLIRWTLLDAAVNVVDDHVRLLRDDEQFAAVLKAYLKGEDCKALLPQDSEEAKALGRNLAFYIVNEHVTGTEVISAFGKVAQEALRTRKLGKSNLEKMNEEQLKKSIKMVIRSALVSGNGTPLWELTIRAFDDIADAMGF</sequence>
<evidence type="ECO:0000256" key="4">
    <source>
        <dbReference type="ARBA" id="ARBA00022776"/>
    </source>
</evidence>
<feature type="domain" description="UBC core" evidence="7">
    <location>
        <begin position="16"/>
        <end position="181"/>
    </location>
</feature>
<keyword evidence="2" id="KW-0132">Cell division</keyword>
<proteinExistence type="inferred from homology"/>
<name>A0A0C3PRZ5_9AGAM</name>
<dbReference type="InterPro" id="IPR048971">
    <property type="entry name" value="Apc1_3rd"/>
</dbReference>
<accession>A0A0C3PRZ5</accession>
<reference evidence="9" key="2">
    <citation type="submission" date="2015-01" db="EMBL/GenBank/DDBJ databases">
        <title>Evolutionary Origins and Diversification of the Mycorrhizal Mutualists.</title>
        <authorList>
            <consortium name="DOE Joint Genome Institute"/>
            <consortium name="Mycorrhizal Genomics Consortium"/>
            <person name="Kohler A."/>
            <person name="Kuo A."/>
            <person name="Nagy L.G."/>
            <person name="Floudas D."/>
            <person name="Copeland A."/>
            <person name="Barry K.W."/>
            <person name="Cichocki N."/>
            <person name="Veneault-Fourrey C."/>
            <person name="LaButti K."/>
            <person name="Lindquist E.A."/>
            <person name="Lipzen A."/>
            <person name="Lundell T."/>
            <person name="Morin E."/>
            <person name="Murat C."/>
            <person name="Riley R."/>
            <person name="Ohm R."/>
            <person name="Sun H."/>
            <person name="Tunlid A."/>
            <person name="Henrissat B."/>
            <person name="Grigoriev I.V."/>
            <person name="Hibbett D.S."/>
            <person name="Martin F."/>
        </authorList>
    </citation>
    <scope>NUCLEOTIDE SEQUENCE [LARGE SCALE GENOMIC DNA]</scope>
    <source>
        <strain evidence="9">MUT 4182</strain>
    </source>
</reference>
<dbReference type="Proteomes" id="UP000054248">
    <property type="component" value="Unassembled WGS sequence"/>
</dbReference>
<dbReference type="InterPro" id="IPR000608">
    <property type="entry name" value="UBC"/>
</dbReference>
<dbReference type="Gene3D" id="3.10.110.10">
    <property type="entry name" value="Ubiquitin Conjugating Enzyme"/>
    <property type="match status" value="1"/>
</dbReference>
<dbReference type="HOGENOM" id="CLU_001202_3_0_1"/>
<dbReference type="GO" id="GO:0060090">
    <property type="term" value="F:molecular adaptor activity"/>
    <property type="evidence" value="ECO:0007669"/>
    <property type="project" value="TreeGrafter"/>
</dbReference>
<dbReference type="PANTHER" id="PTHR12827">
    <property type="entry name" value="MEIOTIC CHECKPOINT REGULATOR TSG24 FAMILY MEMBER"/>
    <property type="match status" value="1"/>
</dbReference>
<dbReference type="GO" id="GO:0031145">
    <property type="term" value="P:anaphase-promoting complex-dependent catabolic process"/>
    <property type="evidence" value="ECO:0007669"/>
    <property type="project" value="TreeGrafter"/>
</dbReference>
<dbReference type="InterPro" id="IPR041221">
    <property type="entry name" value="APC1_C"/>
</dbReference>
<feature type="compositionally biased region" description="Polar residues" evidence="6">
    <location>
        <begin position="931"/>
        <end position="941"/>
    </location>
</feature>
<dbReference type="InterPro" id="IPR024990">
    <property type="entry name" value="Apc1"/>
</dbReference>
<dbReference type="STRING" id="1051891.A0A0C3PRZ5"/>
<dbReference type="OrthoDB" id="26401at2759"/>
<evidence type="ECO:0000256" key="5">
    <source>
        <dbReference type="ARBA" id="ARBA00023306"/>
    </source>
</evidence>
<evidence type="ECO:0000256" key="3">
    <source>
        <dbReference type="ARBA" id="ARBA00022737"/>
    </source>
</evidence>
<dbReference type="Pfam" id="PF18122">
    <property type="entry name" value="APC1_C"/>
    <property type="match status" value="1"/>
</dbReference>
<dbReference type="Gene3D" id="1.25.10.10">
    <property type="entry name" value="Leucine-rich Repeat Variant"/>
    <property type="match status" value="2"/>
</dbReference>
<keyword evidence="5" id="KW-0131">Cell cycle</keyword>
<feature type="region of interest" description="Disordered" evidence="6">
    <location>
        <begin position="280"/>
        <end position="304"/>
    </location>
</feature>
<evidence type="ECO:0000256" key="6">
    <source>
        <dbReference type="SAM" id="MobiDB-lite"/>
    </source>
</evidence>
<evidence type="ECO:0000313" key="9">
    <source>
        <dbReference type="Proteomes" id="UP000054248"/>
    </source>
</evidence>
<dbReference type="GO" id="GO:0005680">
    <property type="term" value="C:anaphase-promoting complex"/>
    <property type="evidence" value="ECO:0007669"/>
    <property type="project" value="InterPro"/>
</dbReference>
<dbReference type="SUPFAM" id="SSF54495">
    <property type="entry name" value="UBC-like"/>
    <property type="match status" value="1"/>
</dbReference>
<dbReference type="Pfam" id="PF12859">
    <property type="entry name" value="ANAPC1"/>
    <property type="match status" value="1"/>
</dbReference>
<feature type="region of interest" description="Disordered" evidence="6">
    <location>
        <begin position="927"/>
        <end position="951"/>
    </location>
</feature>
<dbReference type="GO" id="GO:0070979">
    <property type="term" value="P:protein K11-linked ubiquitination"/>
    <property type="evidence" value="ECO:0007669"/>
    <property type="project" value="TreeGrafter"/>
</dbReference>
<dbReference type="Pfam" id="PF00179">
    <property type="entry name" value="UQ_con"/>
    <property type="match status" value="1"/>
</dbReference>
<evidence type="ECO:0000259" key="7">
    <source>
        <dbReference type="PROSITE" id="PS50127"/>
    </source>
</evidence>
<feature type="region of interest" description="Disordered" evidence="6">
    <location>
        <begin position="545"/>
        <end position="565"/>
    </location>
</feature>
<dbReference type="PANTHER" id="PTHR12827:SF3">
    <property type="entry name" value="ANAPHASE-PROMOTING COMPLEX SUBUNIT 1"/>
    <property type="match status" value="1"/>
</dbReference>
<dbReference type="InterPro" id="IPR049255">
    <property type="entry name" value="Apc1_N"/>
</dbReference>
<dbReference type="SMART" id="SM00212">
    <property type="entry name" value="UBCc"/>
    <property type="match status" value="1"/>
</dbReference>
<feature type="region of interest" description="Disordered" evidence="6">
    <location>
        <begin position="241"/>
        <end position="260"/>
    </location>
</feature>
<organism evidence="8 9">
    <name type="scientific">Tulasnella calospora MUT 4182</name>
    <dbReference type="NCBI Taxonomy" id="1051891"/>
    <lineage>
        <taxon>Eukaryota</taxon>
        <taxon>Fungi</taxon>
        <taxon>Dikarya</taxon>
        <taxon>Basidiomycota</taxon>
        <taxon>Agaricomycotina</taxon>
        <taxon>Agaricomycetes</taxon>
        <taxon>Cantharellales</taxon>
        <taxon>Tulasnellaceae</taxon>
        <taxon>Tulasnella</taxon>
    </lineage>
</organism>
<evidence type="ECO:0000256" key="1">
    <source>
        <dbReference type="ARBA" id="ARBA00010547"/>
    </source>
</evidence>
<dbReference type="Pfam" id="PF21282">
    <property type="entry name" value="APC1_3rd"/>
    <property type="match status" value="1"/>
</dbReference>